<evidence type="ECO:0000313" key="3">
    <source>
        <dbReference type="Proteomes" id="UP000595437"/>
    </source>
</evidence>
<gene>
    <name evidence="2" type="ORF">FKW44_015553</name>
</gene>
<organism evidence="2 3">
    <name type="scientific">Caligus rogercresseyi</name>
    <name type="common">Sea louse</name>
    <dbReference type="NCBI Taxonomy" id="217165"/>
    <lineage>
        <taxon>Eukaryota</taxon>
        <taxon>Metazoa</taxon>
        <taxon>Ecdysozoa</taxon>
        <taxon>Arthropoda</taxon>
        <taxon>Crustacea</taxon>
        <taxon>Multicrustacea</taxon>
        <taxon>Hexanauplia</taxon>
        <taxon>Copepoda</taxon>
        <taxon>Siphonostomatoida</taxon>
        <taxon>Caligidae</taxon>
        <taxon>Caligus</taxon>
    </lineage>
</organism>
<reference evidence="3" key="1">
    <citation type="submission" date="2021-01" db="EMBL/GenBank/DDBJ databases">
        <title>Caligus Genome Assembly.</title>
        <authorList>
            <person name="Gallardo-Escarate C."/>
        </authorList>
    </citation>
    <scope>NUCLEOTIDE SEQUENCE [LARGE SCALE GENOMIC DNA]</scope>
</reference>
<accession>A0A7T8H0J4</accession>
<protein>
    <submittedName>
        <fullName evidence="2">Uncharacterized protein</fullName>
    </submittedName>
</protein>
<dbReference type="OrthoDB" id="10556239at2759"/>
<dbReference type="AlphaFoldDB" id="A0A7T8H0J4"/>
<keyword evidence="1" id="KW-1133">Transmembrane helix</keyword>
<dbReference type="Proteomes" id="UP000595437">
    <property type="component" value="Chromosome 10"/>
</dbReference>
<dbReference type="EMBL" id="CP045899">
    <property type="protein sequence ID" value="QQP41248.1"/>
    <property type="molecule type" value="Genomic_DNA"/>
</dbReference>
<keyword evidence="3" id="KW-1185">Reference proteome</keyword>
<name>A0A7T8H0J4_CALRO</name>
<proteinExistence type="predicted"/>
<keyword evidence="1" id="KW-0812">Transmembrane</keyword>
<evidence type="ECO:0000256" key="1">
    <source>
        <dbReference type="SAM" id="Phobius"/>
    </source>
</evidence>
<evidence type="ECO:0000313" key="2">
    <source>
        <dbReference type="EMBL" id="QQP41248.1"/>
    </source>
</evidence>
<feature type="non-terminal residue" evidence="2">
    <location>
        <position position="177"/>
    </location>
</feature>
<keyword evidence="1" id="KW-0472">Membrane</keyword>
<sequence>MFTSFGSIVFYGIRFNEPFAKWYFKLFLLLPMYSMSVLSRSFSLSVFLKETIHEESSDLFIGITAFLIYVCVNIIAFKSQDRTIFAVSSLVARTTSALGETLVGAGVSRADSPTEDYALESKMLFLPLGFTTPEDSINSPINGVQEDPEEQKDSMRSGLFLLIHNFADVALSFQCHD</sequence>
<feature type="transmembrane region" description="Helical" evidence="1">
    <location>
        <begin position="59"/>
        <end position="77"/>
    </location>
</feature>
<feature type="transmembrane region" description="Helical" evidence="1">
    <location>
        <begin position="22"/>
        <end position="39"/>
    </location>
</feature>